<gene>
    <name evidence="3" type="ORF">O181_074668</name>
</gene>
<feature type="transmembrane region" description="Helical" evidence="1">
    <location>
        <begin position="159"/>
        <end position="178"/>
    </location>
</feature>
<evidence type="ECO:0000313" key="4">
    <source>
        <dbReference type="Proteomes" id="UP000765509"/>
    </source>
</evidence>
<dbReference type="Proteomes" id="UP000765509">
    <property type="component" value="Unassembled WGS sequence"/>
</dbReference>
<dbReference type="EMBL" id="AVOT02039841">
    <property type="protein sequence ID" value="MBW0534953.1"/>
    <property type="molecule type" value="Genomic_DNA"/>
</dbReference>
<evidence type="ECO:0000256" key="1">
    <source>
        <dbReference type="SAM" id="Phobius"/>
    </source>
</evidence>
<keyword evidence="4" id="KW-1185">Reference proteome</keyword>
<dbReference type="PANTHER" id="PTHR35393">
    <property type="entry name" value="CHROMOSOME 1, WHOLE GENOME SHOTGUN SEQUENCE"/>
    <property type="match status" value="1"/>
</dbReference>
<evidence type="ECO:0000313" key="3">
    <source>
        <dbReference type="EMBL" id="MBW0534953.1"/>
    </source>
</evidence>
<reference evidence="3" key="1">
    <citation type="submission" date="2021-03" db="EMBL/GenBank/DDBJ databases">
        <title>Draft genome sequence of rust myrtle Austropuccinia psidii MF-1, a brazilian biotype.</title>
        <authorList>
            <person name="Quecine M.C."/>
            <person name="Pachon D.M.R."/>
            <person name="Bonatelli M.L."/>
            <person name="Correr F.H."/>
            <person name="Franceschini L.M."/>
            <person name="Leite T.F."/>
            <person name="Margarido G.R.A."/>
            <person name="Almeida C.A."/>
            <person name="Ferrarezi J.A."/>
            <person name="Labate C.A."/>
        </authorList>
    </citation>
    <scope>NUCLEOTIDE SEQUENCE</scope>
    <source>
        <strain evidence="3">MF-1</strain>
    </source>
</reference>
<keyword evidence="1" id="KW-0472">Membrane</keyword>
<proteinExistence type="predicted"/>
<dbReference type="InterPro" id="IPR057514">
    <property type="entry name" value="NTF2_SigF"/>
</dbReference>
<dbReference type="OrthoDB" id="2344312at2759"/>
<name>A0A9Q3IB62_9BASI</name>
<dbReference type="AlphaFoldDB" id="A0A9Q3IB62"/>
<evidence type="ECO:0000259" key="2">
    <source>
        <dbReference type="Pfam" id="PF24840"/>
    </source>
</evidence>
<accession>A0A9Q3IB62</accession>
<keyword evidence="1" id="KW-0812">Transmembrane</keyword>
<dbReference type="PANTHER" id="PTHR35393:SF1">
    <property type="entry name" value="SNOAL-LIKE DOMAIN-CONTAINING PROTEIN"/>
    <property type="match status" value="1"/>
</dbReference>
<protein>
    <recommendedName>
        <fullName evidence="2">SigF-like NTF2-like domain-containing protein</fullName>
    </recommendedName>
</protein>
<sequence>MEDPAAEIRGVVRSLSESIYGKTVAENVEKYFTNDAFVLHPFINQPSLVRGREGVKGIYKFFRVVTIHNAITFHAVMFNENKTQGAIELTERFQLRLIPPPFRITFSCHFIIRVDLRLEKDGRYRIWRQDDNVINDLHRSGLGIFLPGSSFISDIIKGVTGFILIIIGRFLLATGWIWP</sequence>
<keyword evidence="1" id="KW-1133">Transmembrane helix</keyword>
<dbReference type="Pfam" id="PF24840">
    <property type="entry name" value="NTF2_SigF"/>
    <property type="match status" value="1"/>
</dbReference>
<feature type="domain" description="SigF-like NTF2-like" evidence="2">
    <location>
        <begin position="1"/>
        <end position="176"/>
    </location>
</feature>
<comment type="caution">
    <text evidence="3">The sequence shown here is derived from an EMBL/GenBank/DDBJ whole genome shotgun (WGS) entry which is preliminary data.</text>
</comment>
<organism evidence="3 4">
    <name type="scientific">Austropuccinia psidii MF-1</name>
    <dbReference type="NCBI Taxonomy" id="1389203"/>
    <lineage>
        <taxon>Eukaryota</taxon>
        <taxon>Fungi</taxon>
        <taxon>Dikarya</taxon>
        <taxon>Basidiomycota</taxon>
        <taxon>Pucciniomycotina</taxon>
        <taxon>Pucciniomycetes</taxon>
        <taxon>Pucciniales</taxon>
        <taxon>Sphaerophragmiaceae</taxon>
        <taxon>Austropuccinia</taxon>
    </lineage>
</organism>